<proteinExistence type="predicted"/>
<gene>
    <name evidence="2" type="ORF">DSM3645_01230</name>
</gene>
<protein>
    <submittedName>
        <fullName evidence="2">Uncharacterized protein</fullName>
    </submittedName>
</protein>
<reference evidence="2 3" key="1">
    <citation type="submission" date="2006-02" db="EMBL/GenBank/DDBJ databases">
        <authorList>
            <person name="Amann R."/>
            <person name="Ferriera S."/>
            <person name="Johnson J."/>
            <person name="Kravitz S."/>
            <person name="Halpern A."/>
            <person name="Remington K."/>
            <person name="Beeson K."/>
            <person name="Tran B."/>
            <person name="Rogers Y.-H."/>
            <person name="Friedman R."/>
            <person name="Venter J.C."/>
        </authorList>
    </citation>
    <scope>NUCLEOTIDE SEQUENCE [LARGE SCALE GENOMIC DNA]</scope>
    <source>
        <strain evidence="2 3">DSM 3645</strain>
    </source>
</reference>
<dbReference type="HOGENOM" id="CLU_1486318_0_0_0"/>
<dbReference type="Proteomes" id="UP000004358">
    <property type="component" value="Unassembled WGS sequence"/>
</dbReference>
<name>A3ZMW5_9BACT</name>
<evidence type="ECO:0000313" key="3">
    <source>
        <dbReference type="Proteomes" id="UP000004358"/>
    </source>
</evidence>
<keyword evidence="1" id="KW-0812">Transmembrane</keyword>
<dbReference type="RefSeq" id="WP_002650136.1">
    <property type="nucleotide sequence ID" value="NZ_AANZ01000002.1"/>
</dbReference>
<dbReference type="EMBL" id="AANZ01000002">
    <property type="protein sequence ID" value="EAQ82294.1"/>
    <property type="molecule type" value="Genomic_DNA"/>
</dbReference>
<comment type="caution">
    <text evidence="2">The sequence shown here is derived from an EMBL/GenBank/DDBJ whole genome shotgun (WGS) entry which is preliminary data.</text>
</comment>
<dbReference type="AlphaFoldDB" id="A3ZMW5"/>
<evidence type="ECO:0000256" key="1">
    <source>
        <dbReference type="SAM" id="Phobius"/>
    </source>
</evidence>
<feature type="transmembrane region" description="Helical" evidence="1">
    <location>
        <begin position="68"/>
        <end position="89"/>
    </location>
</feature>
<evidence type="ECO:0000313" key="2">
    <source>
        <dbReference type="EMBL" id="EAQ82294.1"/>
    </source>
</evidence>
<sequence>MLKYLLTTDEGEQVVVNSTQAGELIQTPSGRTVEVPPLRELRSLPLYEADSRSRPLAGAGEWNRAAGLLFAVGFVVMLLGFGMGGYIMMRLPEAAIVEPFPEEQVASEFQKLPAEQLVQMWGEFSEQGYLEKIRDFRTRNEVINLIRSNRINFALACFGVGLVGMAIVAGAAVLGGKRKRG</sequence>
<keyword evidence="1" id="KW-1133">Transmembrane helix</keyword>
<feature type="transmembrane region" description="Helical" evidence="1">
    <location>
        <begin position="153"/>
        <end position="175"/>
    </location>
</feature>
<organism evidence="2 3">
    <name type="scientific">Blastopirellula marina DSM 3645</name>
    <dbReference type="NCBI Taxonomy" id="314230"/>
    <lineage>
        <taxon>Bacteria</taxon>
        <taxon>Pseudomonadati</taxon>
        <taxon>Planctomycetota</taxon>
        <taxon>Planctomycetia</taxon>
        <taxon>Pirellulales</taxon>
        <taxon>Pirellulaceae</taxon>
        <taxon>Blastopirellula</taxon>
    </lineage>
</organism>
<dbReference type="OrthoDB" id="281237at2"/>
<accession>A3ZMW5</accession>
<keyword evidence="1" id="KW-0472">Membrane</keyword>